<dbReference type="AlphaFoldDB" id="A0A1H0BXJ3"/>
<dbReference type="Proteomes" id="UP000183376">
    <property type="component" value="Chromosome I"/>
</dbReference>
<dbReference type="Gene3D" id="3.40.50.2000">
    <property type="entry name" value="Glycogen Phosphorylase B"/>
    <property type="match status" value="2"/>
</dbReference>
<reference evidence="7 8" key="1">
    <citation type="submission" date="2016-10" db="EMBL/GenBank/DDBJ databases">
        <authorList>
            <person name="de Groot N.N."/>
        </authorList>
    </citation>
    <scope>NUCLEOTIDE SEQUENCE [LARGE SCALE GENOMIC DNA]</scope>
    <source>
        <strain evidence="7 8">DSM 44149</strain>
    </source>
</reference>
<dbReference type="Pfam" id="PF21036">
    <property type="entry name" value="EryCIII-like_N"/>
    <property type="match status" value="1"/>
</dbReference>
<dbReference type="FunFam" id="3.40.50.2000:FF:000072">
    <property type="entry name" value="Glycosyl transferase"/>
    <property type="match status" value="1"/>
</dbReference>
<dbReference type="PANTHER" id="PTHR48050:SF13">
    <property type="entry name" value="STEROL 3-BETA-GLUCOSYLTRANSFERASE UGT80A2"/>
    <property type="match status" value="1"/>
</dbReference>
<evidence type="ECO:0000313" key="7">
    <source>
        <dbReference type="EMBL" id="SDN50296.1"/>
    </source>
</evidence>
<feature type="domain" description="Erythromycin biosynthesis protein CIII-like C-terminal" evidence="5">
    <location>
        <begin position="268"/>
        <end position="409"/>
    </location>
</feature>
<accession>A0A1H0BXJ3</accession>
<dbReference type="CDD" id="cd03784">
    <property type="entry name" value="GT1_Gtf-like"/>
    <property type="match status" value="1"/>
</dbReference>
<evidence type="ECO:0000259" key="6">
    <source>
        <dbReference type="Pfam" id="PF21036"/>
    </source>
</evidence>
<dbReference type="PANTHER" id="PTHR48050">
    <property type="entry name" value="STEROL 3-BETA-GLUCOSYLTRANSFERASE"/>
    <property type="match status" value="1"/>
</dbReference>
<dbReference type="GO" id="GO:0016758">
    <property type="term" value="F:hexosyltransferase activity"/>
    <property type="evidence" value="ECO:0007669"/>
    <property type="project" value="UniProtKB-ARBA"/>
</dbReference>
<sequence>MRVLFATVSEKSHVLTMAPLAWALTNAGHEVRVASAPGVTDTITNAGLSAVPIGTEHTVHDMLAEHETVENEFSDWSEPFLDKQNWETLLLRYQIAVEYAFKSYNDTLLDDLVEFARFWKPDLVLWDPITFAGGVAAQVVGAAHARLNWAVDVYGAMREVFLQLLEQQPAEARTDPMADWLGGHLERFGSEFHEDVVNGQFTIDQVPTSIQVPLSLNRIPMRYTPYNGRSVISSWLNEPQERRRILLTPGMSFAKALGSTYVPLKESFEALSELDVEIVATLGEKEREVVGTLPSNTRAVEFVPMHAVLPTCSAVVHHGGFGTWSTSALYGVPQFLLPIRMADMWIKAKQTEKVGAGLYSHPTETTAESLREGVRRLLEESQFAEGAKHLRQGILETPTPNDVVGTLEGLTAAHRT</sequence>
<keyword evidence="8" id="KW-1185">Reference proteome</keyword>
<organism evidence="7 8">
    <name type="scientific">Allokutzneria albata</name>
    <name type="common">Kibdelosporangium albatum</name>
    <dbReference type="NCBI Taxonomy" id="211114"/>
    <lineage>
        <taxon>Bacteria</taxon>
        <taxon>Bacillati</taxon>
        <taxon>Actinomycetota</taxon>
        <taxon>Actinomycetes</taxon>
        <taxon>Pseudonocardiales</taxon>
        <taxon>Pseudonocardiaceae</taxon>
        <taxon>Allokutzneria</taxon>
    </lineage>
</organism>
<dbReference type="eggNOG" id="COG1819">
    <property type="taxonomic scope" value="Bacteria"/>
</dbReference>
<gene>
    <name evidence="7" type="ORF">SAMN04489726_6901</name>
</gene>
<evidence type="ECO:0000256" key="2">
    <source>
        <dbReference type="ARBA" id="ARBA00022676"/>
    </source>
</evidence>
<dbReference type="InterPro" id="IPR030953">
    <property type="entry name" value="Glycosyl_450act"/>
</dbReference>
<keyword evidence="2" id="KW-0328">Glycosyltransferase</keyword>
<dbReference type="EMBL" id="LT629701">
    <property type="protein sequence ID" value="SDN50296.1"/>
    <property type="molecule type" value="Genomic_DNA"/>
</dbReference>
<name>A0A1H0BXJ3_ALLAB</name>
<evidence type="ECO:0000313" key="8">
    <source>
        <dbReference type="Proteomes" id="UP000183376"/>
    </source>
</evidence>
<dbReference type="OrthoDB" id="5488434at2"/>
<dbReference type="NCBIfam" id="TIGR04516">
    <property type="entry name" value="glycosyl_450act"/>
    <property type="match status" value="1"/>
</dbReference>
<dbReference type="GO" id="GO:0008194">
    <property type="term" value="F:UDP-glycosyltransferase activity"/>
    <property type="evidence" value="ECO:0007669"/>
    <property type="project" value="InterPro"/>
</dbReference>
<dbReference type="RefSeq" id="WP_030426561.1">
    <property type="nucleotide sequence ID" value="NZ_JOEF01000001.1"/>
</dbReference>
<keyword evidence="3 7" id="KW-0808">Transferase</keyword>
<evidence type="ECO:0000256" key="3">
    <source>
        <dbReference type="ARBA" id="ARBA00022679"/>
    </source>
</evidence>
<dbReference type="InterPro" id="IPR048284">
    <property type="entry name" value="EryCIII-like_N"/>
</dbReference>
<comment type="similarity">
    <text evidence="1">Belongs to the glycosyltransferase 28 family.</text>
</comment>
<dbReference type="InterPro" id="IPR010610">
    <property type="entry name" value="EryCIII-like_C"/>
</dbReference>
<protein>
    <submittedName>
        <fullName evidence="7">Glycosyltransferase, activator-dependent family</fullName>
    </submittedName>
</protein>
<dbReference type="InterPro" id="IPR050426">
    <property type="entry name" value="Glycosyltransferase_28"/>
</dbReference>
<feature type="domain" description="Erythromycin biosynthesis protein CIII-like N-terminal" evidence="6">
    <location>
        <begin position="22"/>
        <end position="250"/>
    </location>
</feature>
<dbReference type="GO" id="GO:0017000">
    <property type="term" value="P:antibiotic biosynthetic process"/>
    <property type="evidence" value="ECO:0007669"/>
    <property type="project" value="UniProtKB-KW"/>
</dbReference>
<proteinExistence type="inferred from homology"/>
<evidence type="ECO:0000256" key="1">
    <source>
        <dbReference type="ARBA" id="ARBA00006962"/>
    </source>
</evidence>
<keyword evidence="4" id="KW-0045">Antibiotic biosynthesis</keyword>
<dbReference type="InterPro" id="IPR002213">
    <property type="entry name" value="UDP_glucos_trans"/>
</dbReference>
<dbReference type="Pfam" id="PF06722">
    <property type="entry name" value="EryCIII-like_C"/>
    <property type="match status" value="1"/>
</dbReference>
<dbReference type="STRING" id="211114.SAMN04489726_6901"/>
<dbReference type="SUPFAM" id="SSF53756">
    <property type="entry name" value="UDP-Glycosyltransferase/glycogen phosphorylase"/>
    <property type="match status" value="1"/>
</dbReference>
<evidence type="ECO:0000259" key="5">
    <source>
        <dbReference type="Pfam" id="PF06722"/>
    </source>
</evidence>
<evidence type="ECO:0000256" key="4">
    <source>
        <dbReference type="ARBA" id="ARBA00023194"/>
    </source>
</evidence>